<dbReference type="Proteomes" id="UP001258994">
    <property type="component" value="Chromosome"/>
</dbReference>
<proteinExistence type="predicted"/>
<name>A0ABY9TVA0_9GAMM</name>
<dbReference type="EMBL" id="CP134145">
    <property type="protein sequence ID" value="WNC72504.1"/>
    <property type="molecule type" value="Genomic_DNA"/>
</dbReference>
<gene>
    <name evidence="1" type="ORF">RGQ13_00595</name>
</gene>
<dbReference type="RefSeq" id="WP_348391621.1">
    <property type="nucleotide sequence ID" value="NZ_CP134145.1"/>
</dbReference>
<evidence type="ECO:0000313" key="1">
    <source>
        <dbReference type="EMBL" id="WNC72504.1"/>
    </source>
</evidence>
<protein>
    <submittedName>
        <fullName evidence="1">Uncharacterized protein</fullName>
    </submittedName>
</protein>
<reference evidence="2" key="1">
    <citation type="submission" date="2023-09" db="EMBL/GenBank/DDBJ databases">
        <authorList>
            <person name="Li S."/>
            <person name="Li X."/>
            <person name="Zhang C."/>
            <person name="Zhao Z."/>
        </authorList>
    </citation>
    <scope>NUCLEOTIDE SEQUENCE [LARGE SCALE GENOMIC DNA]</scope>
    <source>
        <strain evidence="2">SQ149</strain>
    </source>
</reference>
<evidence type="ECO:0000313" key="2">
    <source>
        <dbReference type="Proteomes" id="UP001258994"/>
    </source>
</evidence>
<organism evidence="1 2">
    <name type="scientific">Thalassotalea psychrophila</name>
    <dbReference type="NCBI Taxonomy" id="3065647"/>
    <lineage>
        <taxon>Bacteria</taxon>
        <taxon>Pseudomonadati</taxon>
        <taxon>Pseudomonadota</taxon>
        <taxon>Gammaproteobacteria</taxon>
        <taxon>Alteromonadales</taxon>
        <taxon>Colwelliaceae</taxon>
        <taxon>Thalassotalea</taxon>
    </lineage>
</organism>
<sequence>MNQKIEVSTEIFNRLAKHASGFDTPANVIVKLLDFYEDEPKFTQKTKANLIEQAFKLNFKTDARPFGQKASVLSGFSDDSKGVQWNVVVNSETGIVSLGVNLEGMKYKNWPITNLLIRESKQSKLLNLVNTESSNEIRVNMTRDAWQAASRPLIAERNISPQGLMLSELTSTIWSDILNESLGCLNKREGYKGRGKQVVTRIKSGDTKEMEVSPHLGFRVTICETKPTDLNKLLNEFKKAQAILMPIYNFVAEQSK</sequence>
<keyword evidence="2" id="KW-1185">Reference proteome</keyword>
<accession>A0ABY9TVA0</accession>